<dbReference type="Pfam" id="PF22594">
    <property type="entry name" value="GTP-eEF1A_C"/>
    <property type="match status" value="1"/>
</dbReference>
<evidence type="ECO:0000256" key="1">
    <source>
        <dbReference type="ARBA" id="ARBA00007249"/>
    </source>
</evidence>
<keyword evidence="7" id="KW-1185">Reference proteome</keyword>
<dbReference type="InterPro" id="IPR054696">
    <property type="entry name" value="GTP-eEF1A_C"/>
</dbReference>
<evidence type="ECO:0000313" key="8">
    <source>
        <dbReference type="WBParaSite" id="jg11868"/>
    </source>
</evidence>
<dbReference type="Proteomes" id="UP000887574">
    <property type="component" value="Unplaced"/>
</dbReference>
<keyword evidence="5" id="KW-0342">GTP-binding</keyword>
<dbReference type="Gene3D" id="2.40.30.10">
    <property type="entry name" value="Translation factors"/>
    <property type="match status" value="1"/>
</dbReference>
<keyword evidence="2" id="KW-0547">Nucleotide-binding</keyword>
<name>A0A915CRH6_9BILA</name>
<dbReference type="InterPro" id="IPR009001">
    <property type="entry name" value="Transl_elong_EF1A/Init_IF2_C"/>
</dbReference>
<reference evidence="8" key="1">
    <citation type="submission" date="2022-11" db="UniProtKB">
        <authorList>
            <consortium name="WormBaseParasite"/>
        </authorList>
    </citation>
    <scope>IDENTIFICATION</scope>
</reference>
<dbReference type="PANTHER" id="PTHR44830">
    <property type="entry name" value="ELONGATION FACTOR 1 ALPHA"/>
    <property type="match status" value="1"/>
</dbReference>
<evidence type="ECO:0000256" key="5">
    <source>
        <dbReference type="ARBA" id="ARBA00023134"/>
    </source>
</evidence>
<evidence type="ECO:0000256" key="4">
    <source>
        <dbReference type="ARBA" id="ARBA00022917"/>
    </source>
</evidence>
<dbReference type="SUPFAM" id="SSF50465">
    <property type="entry name" value="EF-Tu/eEF-1alpha/eIF2-gamma C-terminal domain"/>
    <property type="match status" value="1"/>
</dbReference>
<dbReference type="PANTHER" id="PTHR44830:SF1">
    <property type="entry name" value="TR-TYPE G DOMAIN-CONTAINING PROTEIN"/>
    <property type="match status" value="1"/>
</dbReference>
<evidence type="ECO:0000259" key="6">
    <source>
        <dbReference type="Pfam" id="PF22594"/>
    </source>
</evidence>
<dbReference type="GO" id="GO:0003746">
    <property type="term" value="F:translation elongation factor activity"/>
    <property type="evidence" value="ECO:0007669"/>
    <property type="project" value="UniProtKB-KW"/>
</dbReference>
<keyword evidence="4" id="KW-0648">Protein biosynthesis</keyword>
<sequence>MYSSSGGDSCQKPRGCSASLFLMAMLRVRRENWVSKKNFFTQFKFIVRCIVRNPRFIAIVGLSYAHIACKFSELKEKVHRRSGKKVEDAPMFLKSGGTGVVELIPTKPICVLSKSAFTDYPPLGRFAVRDMRQTVAVGVIKAVDETEATGKATKSAQKARLPEKVISSRYLLLLNTWRNRPRMKEKFNPVMQNNSALHRLLAISKVQRGAIADLNMPPNQIASMKYAPMVSCDV</sequence>
<organism evidence="7 8">
    <name type="scientific">Ditylenchus dipsaci</name>
    <dbReference type="NCBI Taxonomy" id="166011"/>
    <lineage>
        <taxon>Eukaryota</taxon>
        <taxon>Metazoa</taxon>
        <taxon>Ecdysozoa</taxon>
        <taxon>Nematoda</taxon>
        <taxon>Chromadorea</taxon>
        <taxon>Rhabditida</taxon>
        <taxon>Tylenchina</taxon>
        <taxon>Tylenchomorpha</taxon>
        <taxon>Sphaerularioidea</taxon>
        <taxon>Anguinidae</taxon>
        <taxon>Anguininae</taxon>
        <taxon>Ditylenchus</taxon>
    </lineage>
</organism>
<accession>A0A915CRH6</accession>
<proteinExistence type="inferred from homology"/>
<comment type="similarity">
    <text evidence="1">Belongs to the TRAFAC class translation factor GTPase superfamily. Classic translation factor GTPase family. EF-Tu/EF-1A subfamily.</text>
</comment>
<evidence type="ECO:0000256" key="3">
    <source>
        <dbReference type="ARBA" id="ARBA00022768"/>
    </source>
</evidence>
<dbReference type="GO" id="GO:0005525">
    <property type="term" value="F:GTP binding"/>
    <property type="evidence" value="ECO:0007669"/>
    <property type="project" value="UniProtKB-KW"/>
</dbReference>
<dbReference type="FunFam" id="2.40.30.10:FF:000005">
    <property type="entry name" value="Elongation factor 1-alpha"/>
    <property type="match status" value="1"/>
</dbReference>
<evidence type="ECO:0000256" key="2">
    <source>
        <dbReference type="ARBA" id="ARBA00022741"/>
    </source>
</evidence>
<protein>
    <submittedName>
        <fullName evidence="8">Translation elongation factor EFTu/EF1A C-terminal domain-containing protein</fullName>
    </submittedName>
</protein>
<feature type="domain" description="GTP-eEF1A C-terminal" evidence="6">
    <location>
        <begin position="59"/>
        <end position="141"/>
    </location>
</feature>
<evidence type="ECO:0000313" key="7">
    <source>
        <dbReference type="Proteomes" id="UP000887574"/>
    </source>
</evidence>
<dbReference type="WBParaSite" id="jg11868">
    <property type="protein sequence ID" value="jg11868"/>
    <property type="gene ID" value="jg11868"/>
</dbReference>
<dbReference type="AlphaFoldDB" id="A0A915CRH6"/>
<keyword evidence="3" id="KW-0251">Elongation factor</keyword>